<reference evidence="3 4" key="2">
    <citation type="journal article" date="2011" name="PLoS Genet.">
        <title>Caenorhabditis briggsae recombinant inbred line genotypes reveal inter-strain incompatibility and the evolution of recombination.</title>
        <authorList>
            <person name="Ross J.A."/>
            <person name="Koboldt D.C."/>
            <person name="Staisch J.E."/>
            <person name="Chamberlin H.M."/>
            <person name="Gupta B.P."/>
            <person name="Miller R.D."/>
            <person name="Baird S.E."/>
            <person name="Haag E.S."/>
        </authorList>
    </citation>
    <scope>NUCLEOTIDE SEQUENCE [LARGE SCALE GENOMIC DNA]</scope>
    <source>
        <strain evidence="3 4">AF16</strain>
    </source>
</reference>
<gene>
    <name evidence="3 5" type="ORF">CBG01449</name>
    <name evidence="3" type="ORF">CBG_01449</name>
</gene>
<dbReference type="InterPro" id="IPR038050">
    <property type="entry name" value="Neuro_actylchol_rec"/>
</dbReference>
<dbReference type="GO" id="GO:1904315">
    <property type="term" value="F:transmitter-gated monoatomic ion channel activity involved in regulation of postsynaptic membrane potential"/>
    <property type="evidence" value="ECO:0000318"/>
    <property type="project" value="GO_Central"/>
</dbReference>
<dbReference type="SUPFAM" id="SSF90112">
    <property type="entry name" value="Neurotransmitter-gated ion-channel transmembrane pore"/>
    <property type="match status" value="1"/>
</dbReference>
<dbReference type="GeneID" id="8578186"/>
<evidence type="ECO:0000259" key="2">
    <source>
        <dbReference type="Pfam" id="PF02932"/>
    </source>
</evidence>
<dbReference type="Gene3D" id="1.20.58.390">
    <property type="entry name" value="Neurotransmitter-gated ion-channel transmembrane domain"/>
    <property type="match status" value="1"/>
</dbReference>
<keyword evidence="1" id="KW-0472">Membrane</keyword>
<feature type="transmembrane region" description="Helical" evidence="1">
    <location>
        <begin position="107"/>
        <end position="126"/>
    </location>
</feature>
<protein>
    <submittedName>
        <fullName evidence="3">Protein CBG01449</fullName>
    </submittedName>
</protein>
<evidence type="ECO:0000313" key="5">
    <source>
        <dbReference type="WormBase" id="CBG01449"/>
    </source>
</evidence>
<dbReference type="HOGENOM" id="CLU_1403597_0_0_1"/>
<keyword evidence="1" id="KW-1133">Transmembrane helix</keyword>
<dbReference type="InterPro" id="IPR006201">
    <property type="entry name" value="Neur_channel"/>
</dbReference>
<dbReference type="GO" id="GO:0045202">
    <property type="term" value="C:synapse"/>
    <property type="evidence" value="ECO:0000318"/>
    <property type="project" value="GO_Central"/>
</dbReference>
<dbReference type="GO" id="GO:0034220">
    <property type="term" value="P:monoatomic ion transmembrane transport"/>
    <property type="evidence" value="ECO:0000318"/>
    <property type="project" value="GO_Central"/>
</dbReference>
<dbReference type="AlphaFoldDB" id="A8WQG1"/>
<feature type="transmembrane region" description="Helical" evidence="1">
    <location>
        <begin position="74"/>
        <end position="95"/>
    </location>
</feature>
<evidence type="ECO:0000313" key="4">
    <source>
        <dbReference type="Proteomes" id="UP000008549"/>
    </source>
</evidence>
<organism evidence="3 4">
    <name type="scientific">Caenorhabditis briggsae</name>
    <dbReference type="NCBI Taxonomy" id="6238"/>
    <lineage>
        <taxon>Eukaryota</taxon>
        <taxon>Metazoa</taxon>
        <taxon>Ecdysozoa</taxon>
        <taxon>Nematoda</taxon>
        <taxon>Chromadorea</taxon>
        <taxon>Rhabditida</taxon>
        <taxon>Rhabditina</taxon>
        <taxon>Rhabditomorpha</taxon>
        <taxon>Rhabditoidea</taxon>
        <taxon>Rhabditidae</taxon>
        <taxon>Peloderinae</taxon>
        <taxon>Caenorhabditis</taxon>
    </lineage>
</organism>
<dbReference type="InterPro" id="IPR006029">
    <property type="entry name" value="Neurotrans-gated_channel_TM"/>
</dbReference>
<sequence>MDQHECGVTVLFHNYFNDEYKIHGEMEAMAKPMSQLGNGEWKVTYVGVAEQDSLNPSLSSIQRFVARIERNPGFYVSLVMVPAYFINLLTIIALFMDIENVGEKISVGLTNIMAMTFILVILAADLPKTARILLLAIYVIVGLVIVMTSIFVVLLIPYFRKKWTSGHTDPRKSKIGKFWNNIEYILMLFSSSRI</sequence>
<dbReference type="EMBL" id="HE601256">
    <property type="protein sequence ID" value="CAP22719.2"/>
    <property type="molecule type" value="Genomic_DNA"/>
</dbReference>
<feature type="domain" description="Neurotransmitter-gated ion-channel transmembrane" evidence="2">
    <location>
        <begin position="80"/>
        <end position="172"/>
    </location>
</feature>
<reference evidence="3 4" key="1">
    <citation type="journal article" date="2003" name="PLoS Biol.">
        <title>The genome sequence of Caenorhabditis briggsae: a platform for comparative genomics.</title>
        <authorList>
            <person name="Stein L.D."/>
            <person name="Bao Z."/>
            <person name="Blasiar D."/>
            <person name="Blumenthal T."/>
            <person name="Brent M.R."/>
            <person name="Chen N."/>
            <person name="Chinwalla A."/>
            <person name="Clarke L."/>
            <person name="Clee C."/>
            <person name="Coghlan A."/>
            <person name="Coulson A."/>
            <person name="D'Eustachio P."/>
            <person name="Fitch D.H."/>
            <person name="Fulton L.A."/>
            <person name="Fulton R.E."/>
            <person name="Griffiths-Jones S."/>
            <person name="Harris T.W."/>
            <person name="Hillier L.W."/>
            <person name="Kamath R."/>
            <person name="Kuwabara P.E."/>
            <person name="Mardis E.R."/>
            <person name="Marra M.A."/>
            <person name="Miner T.L."/>
            <person name="Minx P."/>
            <person name="Mullikin J.C."/>
            <person name="Plumb R.W."/>
            <person name="Rogers J."/>
            <person name="Schein J.E."/>
            <person name="Sohrmann M."/>
            <person name="Spieth J."/>
            <person name="Stajich J.E."/>
            <person name="Wei C."/>
            <person name="Willey D."/>
            <person name="Wilson R.K."/>
            <person name="Durbin R."/>
            <person name="Waterston R.H."/>
        </authorList>
    </citation>
    <scope>NUCLEOTIDE SEQUENCE [LARGE SCALE GENOMIC DNA]</scope>
    <source>
        <strain evidence="3 4">AF16</strain>
    </source>
</reference>
<dbReference type="CTD" id="8578186"/>
<dbReference type="OMA" id="EPRNDEK"/>
<keyword evidence="4" id="KW-1185">Reference proteome</keyword>
<dbReference type="GO" id="GO:1902495">
    <property type="term" value="C:transmembrane transporter complex"/>
    <property type="evidence" value="ECO:0000318"/>
    <property type="project" value="GO_Central"/>
</dbReference>
<dbReference type="GO" id="GO:0005231">
    <property type="term" value="F:excitatory extracellular ligand-gated monoatomic ion channel activity"/>
    <property type="evidence" value="ECO:0000318"/>
    <property type="project" value="GO_Central"/>
</dbReference>
<dbReference type="KEGG" id="cbr:CBG_01449"/>
<dbReference type="GO" id="GO:0004888">
    <property type="term" value="F:transmembrane signaling receptor activity"/>
    <property type="evidence" value="ECO:0007669"/>
    <property type="project" value="InterPro"/>
</dbReference>
<dbReference type="eggNOG" id="KOG3645">
    <property type="taxonomic scope" value="Eukaryota"/>
</dbReference>
<dbReference type="PANTHER" id="PTHR18945">
    <property type="entry name" value="NEUROTRANSMITTER GATED ION CHANNEL"/>
    <property type="match status" value="1"/>
</dbReference>
<dbReference type="GO" id="GO:0042391">
    <property type="term" value="P:regulation of membrane potential"/>
    <property type="evidence" value="ECO:0000318"/>
    <property type="project" value="GO_Central"/>
</dbReference>
<proteinExistence type="predicted"/>
<dbReference type="InterPro" id="IPR036719">
    <property type="entry name" value="Neuro-gated_channel_TM_sf"/>
</dbReference>
<name>A8WQG1_CAEBR</name>
<dbReference type="GO" id="GO:0043005">
    <property type="term" value="C:neuron projection"/>
    <property type="evidence" value="ECO:0000318"/>
    <property type="project" value="GO_Central"/>
</dbReference>
<dbReference type="GO" id="GO:0007268">
    <property type="term" value="P:chemical synaptic transmission"/>
    <property type="evidence" value="ECO:0000318"/>
    <property type="project" value="GO_Central"/>
</dbReference>
<dbReference type="WormBase" id="CBG01449">
    <property type="protein sequence ID" value="CBP35729"/>
    <property type="gene ID" value="WBGene00024689"/>
</dbReference>
<keyword evidence="1" id="KW-0812">Transmembrane</keyword>
<dbReference type="Proteomes" id="UP000008549">
    <property type="component" value="Unassembled WGS sequence"/>
</dbReference>
<dbReference type="RefSeq" id="XP_045091840.1">
    <property type="nucleotide sequence ID" value="XM_045236857.1"/>
</dbReference>
<dbReference type="InParanoid" id="A8WQG1"/>
<dbReference type="Pfam" id="PF02932">
    <property type="entry name" value="Neur_chan_memb"/>
    <property type="match status" value="1"/>
</dbReference>
<evidence type="ECO:0000256" key="1">
    <source>
        <dbReference type="SAM" id="Phobius"/>
    </source>
</evidence>
<accession>A8WQG1</accession>
<dbReference type="GO" id="GO:0098794">
    <property type="term" value="C:postsynapse"/>
    <property type="evidence" value="ECO:0007669"/>
    <property type="project" value="GOC"/>
</dbReference>
<dbReference type="GO" id="GO:0005886">
    <property type="term" value="C:plasma membrane"/>
    <property type="evidence" value="ECO:0000318"/>
    <property type="project" value="GO_Central"/>
</dbReference>
<feature type="transmembrane region" description="Helical" evidence="1">
    <location>
        <begin position="132"/>
        <end position="156"/>
    </location>
</feature>
<evidence type="ECO:0000313" key="3">
    <source>
        <dbReference type="EMBL" id="CAP22719.2"/>
    </source>
</evidence>